<dbReference type="PANTHER" id="PTHR43105">
    <property type="entry name" value="RESPIRATORY NITRATE REDUCTASE"/>
    <property type="match status" value="1"/>
</dbReference>
<sequence length="783" mass="86158">MARETRDSIGNIWGERTPYRGEWSARVDEHVVEEPDRWVQSACVLCSNGCALDIGVKDGRIVGVRGREVDRVNRGRLGPKGLHGWEANGSPDRLTHPLVRRGGRLERATWDEAMELIVQRSKEIVERHTGLGIGIYNTGQLFLEEYHTLAVLGRVGLGTRNMDGNTRLCTATAASSLQESFGCDGQPGSYSDIDVTDALLLVGTNLAEAQTVLWMRMLDRLEGPDRPRLVVIDPRVTPTAERADLHLQLRPGTNVAVLNGLQHLLIENGHVDQKYVQAHTVGFEDLKRTVGVYTPELVERISGVPAEKLRAAAEIVGTSPTLVSAALQGVYQSNQATAAACQINNVHLLRGLIGKPGSGVFQMNGQPTAQNTRETGADGELVGFRNWLNPEHVREVARLLNVSPDSIPHGAQPAHALEIFRLAELGSVKMLWVICTNPAVSLPDLARTRHILAKEDLFLVVQDAFLTETAALADVVLPAAIWGEKTGTFTNADRTVHLSLKAVEPPGEAKSDLDIFLDYARRMDFRDRDGQPLVGWHDAEGAFDAFKELTRGRPCDYSGLSHARLLGGSGIQWPCHEGSPDGTERLYADGVFPTRWGYCQTYGHDLEVGAGAEQEEYRANDPNGRARLRAAAYRPLHEEPGAEYPLILTTGRRVYHFHTRTKTGRSPELNAAAPDGFVQINPEDAGQYGISEGDWVEITSRRGTVFERARLGGVEPGTLFIPFHYGYWDDPGRPRAVNELTLYEVDPVSKQPHYKASAVRVRRVTEGHVARQRQPQTVAGQGD</sequence>
<dbReference type="CDD" id="cd00508">
    <property type="entry name" value="MopB_CT_Fdh-Nap-like"/>
    <property type="match status" value="1"/>
</dbReference>
<dbReference type="SUPFAM" id="SSF53706">
    <property type="entry name" value="Formate dehydrogenase/DMSO reductase, domains 1-3"/>
    <property type="match status" value="1"/>
</dbReference>
<dbReference type="InterPro" id="IPR050123">
    <property type="entry name" value="Prok_molybdopt-oxidoreductase"/>
</dbReference>
<dbReference type="Gene3D" id="2.40.40.20">
    <property type="match status" value="1"/>
</dbReference>
<evidence type="ECO:0000259" key="5">
    <source>
        <dbReference type="PROSITE" id="PS51669"/>
    </source>
</evidence>
<evidence type="ECO:0000256" key="1">
    <source>
        <dbReference type="ARBA" id="ARBA00022485"/>
    </source>
</evidence>
<accession>A0ABM8AI25</accession>
<keyword evidence="6" id="KW-0614">Plasmid</keyword>
<evidence type="ECO:0000313" key="7">
    <source>
        <dbReference type="Proteomes" id="UP001064971"/>
    </source>
</evidence>
<dbReference type="Gene3D" id="2.20.25.90">
    <property type="entry name" value="ADC-like domains"/>
    <property type="match status" value="1"/>
</dbReference>
<dbReference type="RefSeq" id="WP_264777939.1">
    <property type="nucleotide sequence ID" value="NZ_AP026561.1"/>
</dbReference>
<reference evidence="6" key="1">
    <citation type="submission" date="2022-07" db="EMBL/GenBank/DDBJ databases">
        <title>Complete Genome Sequence of the Radioresistant Bacterium Deinococcus aetherius ST0316, Isolated from the Air Dust collected in Lower Stratosphere above Japan.</title>
        <authorList>
            <person name="Satoh K."/>
            <person name="Hagiwara K."/>
            <person name="Katsumata K."/>
            <person name="Kubo A."/>
            <person name="Yokobori S."/>
            <person name="Yamagishi A."/>
            <person name="Oono Y."/>
            <person name="Narumi I."/>
        </authorList>
    </citation>
    <scope>NUCLEOTIDE SEQUENCE</scope>
    <source>
        <strain evidence="6">ST0316</strain>
        <plasmid evidence="6">pDAETH-1</plasmid>
    </source>
</reference>
<dbReference type="InterPro" id="IPR006656">
    <property type="entry name" value="Mopterin_OxRdtase"/>
</dbReference>
<keyword evidence="3" id="KW-0408">Iron</keyword>
<evidence type="ECO:0000313" key="6">
    <source>
        <dbReference type="EMBL" id="BDP43458.1"/>
    </source>
</evidence>
<keyword evidence="1" id="KW-0004">4Fe-4S</keyword>
<dbReference type="Pfam" id="PF04879">
    <property type="entry name" value="Molybdop_Fe4S4"/>
    <property type="match status" value="1"/>
</dbReference>
<gene>
    <name evidence="6" type="ORF">DAETH_34270</name>
</gene>
<keyword evidence="2" id="KW-0479">Metal-binding</keyword>
<dbReference type="InterPro" id="IPR009010">
    <property type="entry name" value="Asp_de-COase-like_dom_sf"/>
</dbReference>
<dbReference type="Pfam" id="PF00384">
    <property type="entry name" value="Molybdopterin"/>
    <property type="match status" value="1"/>
</dbReference>
<organism evidence="6 7">
    <name type="scientific">Deinococcus aetherius</name>
    <dbReference type="NCBI Taxonomy" id="200252"/>
    <lineage>
        <taxon>Bacteria</taxon>
        <taxon>Thermotogati</taxon>
        <taxon>Deinococcota</taxon>
        <taxon>Deinococci</taxon>
        <taxon>Deinococcales</taxon>
        <taxon>Deinococcaceae</taxon>
        <taxon>Deinococcus</taxon>
    </lineage>
</organism>
<proteinExistence type="predicted"/>
<evidence type="ECO:0000256" key="2">
    <source>
        <dbReference type="ARBA" id="ARBA00022723"/>
    </source>
</evidence>
<keyword evidence="7" id="KW-1185">Reference proteome</keyword>
<dbReference type="PROSITE" id="PS51669">
    <property type="entry name" value="4FE4S_MOW_BIS_MGD"/>
    <property type="match status" value="1"/>
</dbReference>
<dbReference type="SMART" id="SM00926">
    <property type="entry name" value="Molybdop_Fe4S4"/>
    <property type="match status" value="1"/>
</dbReference>
<name>A0ABM8AI25_9DEIO</name>
<dbReference type="InterPro" id="IPR006963">
    <property type="entry name" value="Mopterin_OxRdtase_4Fe-4S_dom"/>
</dbReference>
<evidence type="ECO:0000256" key="4">
    <source>
        <dbReference type="ARBA" id="ARBA00023014"/>
    </source>
</evidence>
<dbReference type="PANTHER" id="PTHR43105:SF10">
    <property type="entry name" value="NADH-QUINONE OXIDOREDUCTASE SUBUNIT G"/>
    <property type="match status" value="1"/>
</dbReference>
<evidence type="ECO:0000256" key="3">
    <source>
        <dbReference type="ARBA" id="ARBA00023004"/>
    </source>
</evidence>
<dbReference type="InterPro" id="IPR006657">
    <property type="entry name" value="MoPterin_dinucl-bd_dom"/>
</dbReference>
<dbReference type="SUPFAM" id="SSF50692">
    <property type="entry name" value="ADC-like"/>
    <property type="match status" value="1"/>
</dbReference>
<geneLocation type="plasmid" evidence="6 7">
    <name>pDAETH-1</name>
</geneLocation>
<dbReference type="Pfam" id="PF01568">
    <property type="entry name" value="Molydop_binding"/>
    <property type="match status" value="1"/>
</dbReference>
<dbReference type="Proteomes" id="UP001064971">
    <property type="component" value="Plasmid pDAETH-1"/>
</dbReference>
<dbReference type="Gene3D" id="3.40.228.10">
    <property type="entry name" value="Dimethylsulfoxide Reductase, domain 2"/>
    <property type="match status" value="1"/>
</dbReference>
<keyword evidence="4" id="KW-0411">Iron-sulfur</keyword>
<dbReference type="Gene3D" id="3.40.50.740">
    <property type="match status" value="1"/>
</dbReference>
<protein>
    <submittedName>
        <fullName evidence="6">Nitrate reductase catalytic subunit</fullName>
    </submittedName>
</protein>
<feature type="domain" description="4Fe-4S Mo/W bis-MGD-type" evidence="5">
    <location>
        <begin position="36"/>
        <end position="92"/>
    </location>
</feature>
<dbReference type="EMBL" id="AP026561">
    <property type="protein sequence ID" value="BDP43458.1"/>
    <property type="molecule type" value="Genomic_DNA"/>
</dbReference>
<dbReference type="CDD" id="cd02754">
    <property type="entry name" value="MopB_Nitrate-R-NapA-like"/>
    <property type="match status" value="1"/>
</dbReference>